<dbReference type="PANTHER" id="PTHR12992">
    <property type="entry name" value="NUDIX HYDROLASE"/>
    <property type="match status" value="1"/>
</dbReference>
<dbReference type="GO" id="GO:0010945">
    <property type="term" value="F:coenzyme A diphosphatase activity"/>
    <property type="evidence" value="ECO:0007669"/>
    <property type="project" value="InterPro"/>
</dbReference>
<evidence type="ECO:0000313" key="9">
    <source>
        <dbReference type="Proteomes" id="UP001057580"/>
    </source>
</evidence>
<sequence length="203" mass="22737">MDLARLADHRPLDIEREDGDWAAVLVPVLERSEPHVLFTERSADLEAHAGEMAFPGGGYEPFDTDLEATALREANEEVGLRPEEAEVLARLDDVPGPYGHVVRPFVARVADRTYHPDEYEVVEVVALPVRGLTDPSNYSVEERTNPDGRTVGLPFFRVDGCVVWGLTGFILARFLSIVTEWDPPGGMPYHPLMDEEEQWGERD</sequence>
<evidence type="ECO:0000313" key="8">
    <source>
        <dbReference type="EMBL" id="UWM56872.1"/>
    </source>
</evidence>
<evidence type="ECO:0000256" key="3">
    <source>
        <dbReference type="ARBA" id="ARBA00022723"/>
    </source>
</evidence>
<evidence type="ECO:0000259" key="7">
    <source>
        <dbReference type="PROSITE" id="PS51462"/>
    </source>
</evidence>
<feature type="domain" description="Nudix hydrolase" evidence="7">
    <location>
        <begin position="19"/>
        <end position="155"/>
    </location>
</feature>
<keyword evidence="6" id="KW-0464">Manganese</keyword>
<gene>
    <name evidence="8" type="ORF">N0B31_13130</name>
</gene>
<keyword evidence="4" id="KW-0378">Hydrolase</keyword>
<evidence type="ECO:0000256" key="5">
    <source>
        <dbReference type="ARBA" id="ARBA00022842"/>
    </source>
</evidence>
<keyword evidence="5" id="KW-0460">Magnesium</keyword>
<dbReference type="AlphaFoldDB" id="A0A9E7R798"/>
<dbReference type="Pfam" id="PF00293">
    <property type="entry name" value="NUDIX"/>
    <property type="match status" value="1"/>
</dbReference>
<proteinExistence type="predicted"/>
<evidence type="ECO:0000256" key="1">
    <source>
        <dbReference type="ARBA" id="ARBA00001936"/>
    </source>
</evidence>
<evidence type="ECO:0000256" key="2">
    <source>
        <dbReference type="ARBA" id="ARBA00001946"/>
    </source>
</evidence>
<dbReference type="KEGG" id="ssai:N0B31_13130"/>
<reference evidence="8" key="1">
    <citation type="submission" date="2022-09" db="EMBL/GenBank/DDBJ databases">
        <title>Diverse halophilic archaea isolated from saline environments.</title>
        <authorList>
            <person name="Cui H.-L."/>
        </authorList>
    </citation>
    <scope>NUCLEOTIDE SEQUENCE</scope>
    <source>
        <strain evidence="8">ZS-35-S2</strain>
    </source>
</reference>
<dbReference type="InterPro" id="IPR045121">
    <property type="entry name" value="CoAse"/>
</dbReference>
<dbReference type="GO" id="GO:0046872">
    <property type="term" value="F:metal ion binding"/>
    <property type="evidence" value="ECO:0007669"/>
    <property type="project" value="UniProtKB-KW"/>
</dbReference>
<comment type="cofactor">
    <cofactor evidence="1">
        <name>Mn(2+)</name>
        <dbReference type="ChEBI" id="CHEBI:29035"/>
    </cofactor>
</comment>
<dbReference type="PANTHER" id="PTHR12992:SF11">
    <property type="entry name" value="MITOCHONDRIAL COENZYME A DIPHOSPHATASE NUDT8"/>
    <property type="match status" value="1"/>
</dbReference>
<keyword evidence="3" id="KW-0479">Metal-binding</keyword>
<evidence type="ECO:0000256" key="4">
    <source>
        <dbReference type="ARBA" id="ARBA00022801"/>
    </source>
</evidence>
<name>A0A9E7R798_9EURY</name>
<dbReference type="InterPro" id="IPR000086">
    <property type="entry name" value="NUDIX_hydrolase_dom"/>
</dbReference>
<keyword evidence="9" id="KW-1185">Reference proteome</keyword>
<dbReference type="Gene3D" id="3.90.79.10">
    <property type="entry name" value="Nucleoside Triphosphate Pyrophosphohydrolase"/>
    <property type="match status" value="1"/>
</dbReference>
<dbReference type="Proteomes" id="UP001057580">
    <property type="component" value="Chromosome"/>
</dbReference>
<dbReference type="EMBL" id="CP104003">
    <property type="protein sequence ID" value="UWM56872.1"/>
    <property type="molecule type" value="Genomic_DNA"/>
</dbReference>
<dbReference type="PROSITE" id="PS51462">
    <property type="entry name" value="NUDIX"/>
    <property type="match status" value="1"/>
</dbReference>
<dbReference type="SUPFAM" id="SSF55811">
    <property type="entry name" value="Nudix"/>
    <property type="match status" value="1"/>
</dbReference>
<accession>A0A9E7R798</accession>
<dbReference type="InterPro" id="IPR015797">
    <property type="entry name" value="NUDIX_hydrolase-like_dom_sf"/>
</dbReference>
<dbReference type="CDD" id="cd03426">
    <property type="entry name" value="NUDIX_CoAse_Nudt7"/>
    <property type="match status" value="1"/>
</dbReference>
<organism evidence="8 9">
    <name type="scientific">Salinirubellus salinus</name>
    <dbReference type="NCBI Taxonomy" id="1364945"/>
    <lineage>
        <taxon>Archaea</taxon>
        <taxon>Methanobacteriati</taxon>
        <taxon>Methanobacteriota</taxon>
        <taxon>Stenosarchaea group</taxon>
        <taxon>Halobacteria</taxon>
        <taxon>Halobacteriales</taxon>
        <taxon>Natronomonadaceae</taxon>
        <taxon>Salinirubellus</taxon>
    </lineage>
</organism>
<comment type="cofactor">
    <cofactor evidence="2">
        <name>Mg(2+)</name>
        <dbReference type="ChEBI" id="CHEBI:18420"/>
    </cofactor>
</comment>
<evidence type="ECO:0000256" key="6">
    <source>
        <dbReference type="ARBA" id="ARBA00023211"/>
    </source>
</evidence>
<protein>
    <submittedName>
        <fullName evidence="8">CoA pyrophosphatase</fullName>
    </submittedName>
</protein>